<organism evidence="1 2">
    <name type="scientific">Novosphingobium marinum</name>
    <dbReference type="NCBI Taxonomy" id="1514948"/>
    <lineage>
        <taxon>Bacteria</taxon>
        <taxon>Pseudomonadati</taxon>
        <taxon>Pseudomonadota</taxon>
        <taxon>Alphaproteobacteria</taxon>
        <taxon>Sphingomonadales</taxon>
        <taxon>Sphingomonadaceae</taxon>
        <taxon>Novosphingobium</taxon>
    </lineage>
</organism>
<protein>
    <submittedName>
        <fullName evidence="1">Uncharacterized protein</fullName>
    </submittedName>
</protein>
<dbReference type="EMBL" id="JACBZF010000004">
    <property type="protein sequence ID" value="NYH96026.1"/>
    <property type="molecule type" value="Genomic_DNA"/>
</dbReference>
<dbReference type="AlphaFoldDB" id="A0A7Y9XWQ9"/>
<dbReference type="Proteomes" id="UP000522081">
    <property type="component" value="Unassembled WGS sequence"/>
</dbReference>
<comment type="caution">
    <text evidence="1">The sequence shown here is derived from an EMBL/GenBank/DDBJ whole genome shotgun (WGS) entry which is preliminary data.</text>
</comment>
<accession>A0A7Y9XWQ9</accession>
<evidence type="ECO:0000313" key="1">
    <source>
        <dbReference type="EMBL" id="NYH96026.1"/>
    </source>
</evidence>
<proteinExistence type="predicted"/>
<keyword evidence="2" id="KW-1185">Reference proteome</keyword>
<name>A0A7Y9XWQ9_9SPHN</name>
<sequence>MSTDEKDPAREGALVEVETVAGEVLRRDGWTRARQGAFLRALASTHSVSAAARAAGKSRQSAYKLRARLKGQPFDLAWDAAFQSAFDRLAEAAMDRALNGVEVPHFHKGELVGTSRRYDERLTIALFRLRESFLRAPGPARCESAAYEPEDFRGLLERVEKGTATWEDEFAKDEAEGWDSLDCEE</sequence>
<gene>
    <name evidence="1" type="ORF">FHS75_002358</name>
</gene>
<dbReference type="RefSeq" id="WP_179407881.1">
    <property type="nucleotide sequence ID" value="NZ_BMGF01000004.1"/>
</dbReference>
<reference evidence="1 2" key="1">
    <citation type="submission" date="2020-07" db="EMBL/GenBank/DDBJ databases">
        <title>Genomic Encyclopedia of Type Strains, Phase IV (KMG-IV): sequencing the most valuable type-strain genomes for metagenomic binning, comparative biology and taxonomic classification.</title>
        <authorList>
            <person name="Goeker M."/>
        </authorList>
    </citation>
    <scope>NUCLEOTIDE SEQUENCE [LARGE SCALE GENOMIC DNA]</scope>
    <source>
        <strain evidence="1 2">DSM 29043</strain>
    </source>
</reference>
<evidence type="ECO:0000313" key="2">
    <source>
        <dbReference type="Proteomes" id="UP000522081"/>
    </source>
</evidence>